<evidence type="ECO:0000313" key="1">
    <source>
        <dbReference type="EMBL" id="BDD02495.1"/>
    </source>
</evidence>
<protein>
    <submittedName>
        <fullName evidence="1">Uncharacterized protein</fullName>
    </submittedName>
</protein>
<proteinExistence type="predicted"/>
<keyword evidence="2" id="KW-1185">Reference proteome</keyword>
<keyword evidence="1" id="KW-0614">Plasmid</keyword>
<geneLocation type="plasmid" evidence="1 2">
    <name>pPP11</name>
</geneLocation>
<organism evidence="1 2">
    <name type="scientific">Persicobacter psychrovividus</name>
    <dbReference type="NCBI Taxonomy" id="387638"/>
    <lineage>
        <taxon>Bacteria</taxon>
        <taxon>Pseudomonadati</taxon>
        <taxon>Bacteroidota</taxon>
        <taxon>Cytophagia</taxon>
        <taxon>Cytophagales</taxon>
        <taxon>Persicobacteraceae</taxon>
        <taxon>Persicobacter</taxon>
    </lineage>
</organism>
<reference evidence="1 2" key="1">
    <citation type="submission" date="2021-12" db="EMBL/GenBank/DDBJ databases">
        <title>Genome sequencing of bacteria with rrn-lacking chromosome and rrn-plasmid.</title>
        <authorList>
            <person name="Anda M."/>
            <person name="Iwasaki W."/>
        </authorList>
    </citation>
    <scope>NUCLEOTIDE SEQUENCE [LARGE SCALE GENOMIC DNA]</scope>
    <source>
        <strain evidence="1 2">NBRC 101262</strain>
        <plasmid evidence="1 2">pPP11</plasmid>
    </source>
</reference>
<sequence length="761" mass="88696">MLNNNSKTIKHHINRYSVEFTPKFKRSHTVFCLEKRDKDEKFTYKEVEAWSEQTEEKFTIVYDNFGGKLYLLFFMDLRELPALLYGQVKDKFTVRKIQFEEAEIKGVCGDEKWRLNSMILNLCLNAAVGEKGLQALGVSDKMPKYYASLVYGKLWVVPTKQRKKEGPIEALNLNVDHRGYAQLSVATFRPLKDIRKYYKGDKLAKLLKRERYLWSESDDFIGQLSRSYGDTDGQYIKKGYENSKAKGLPYFKFKGDERYKTKCFFWYLACDELNKAFKGAVKLKQDDIKGNLQSSYIKDATTVKNAKQRVNILPEPIIVYGVDHVRQQRIKTIIEQHIQAIPIKDKQISIEKFEWIQPEEISSLPSDALVLNFNDVNEKQEEGDTYIDSSRERVLQNISLQVLFGDKWVNSGVFQKLDFERELRNSDSPYHSLDKTRVAILRKAIYECAFKHEAVVPNYLLDLLPNWTYLEMITKKDDQGKVISQYPVSIQLKGEQWDIQVYSELCEIPYFNEGAHRGFFDDYFFYGKENKPYVKSVVEGIFFFPKIEQYALMLNHGERPTPALSELKVLYGTAHHTVGKSKLLQWVTAYEDTEESNDQVIAFLEVLRDKQTPEKVGLAYFKEKHGALVTHKGLDGLKSYLLKKHNFHLHDSYGSKEVSHYLYPVLQDFRLIVKGNQDFHFYAGQNRGVKSPFTKASIIRTLKFPSQDSTMRKRKAMDGFERLFFVDGVRTADDFTAKPIFHKIFSEMKRMGMFELEQQVG</sequence>
<dbReference type="RefSeq" id="WP_338399658.1">
    <property type="nucleotide sequence ID" value="NZ_AP025303.1"/>
</dbReference>
<name>A0ABM7VNB4_9BACT</name>
<dbReference type="Proteomes" id="UP001354989">
    <property type="component" value="Plasmid pPP11"/>
</dbReference>
<gene>
    <name evidence="1" type="ORF">PEPS_47750</name>
</gene>
<accession>A0ABM7VNB4</accession>
<dbReference type="EMBL" id="AP025303">
    <property type="protein sequence ID" value="BDD02495.1"/>
    <property type="molecule type" value="Genomic_DNA"/>
</dbReference>
<evidence type="ECO:0000313" key="2">
    <source>
        <dbReference type="Proteomes" id="UP001354989"/>
    </source>
</evidence>